<dbReference type="AlphaFoldDB" id="A0A1N6TIT7"/>
<sequence length="382" mass="43817">MKTLRTVKSNNLILIAALTAVILLYTSSIVGAAYISQKITGYSAFDLEKSADLYSDLEYELTFEHRFNKGQLYFKPKLKFDSAKEELELDLYEGYLDLFFQDADLRLGRQIITWGKADGLTVINLINDQHRGIHPIVDPDDSFIASDALKLDYYTAGGTWEAIFSLPPEASNLNSDRSGYGFRYSALGMGFDYEITAGSFPQYNLMLDSYNRITGNSEFVYRDQNFIGGSFSNDLGSFVLKGESAYFFDRDYLQQTDQGAQIVENDELEVLLGIDFYPGDYLISLQAKEGFLIDEPDNLRRDKSIGEYSLMIQRSFWRDNLSVENWLIYREMPTLPGMENTLLWRPRLTYDFSDRLTFAAGVDHVIEGSKRSEIFYQLEYIF</sequence>
<organism evidence="1 2">
    <name type="scientific">Halanaerobium kushneri</name>
    <dbReference type="NCBI Taxonomy" id="56779"/>
    <lineage>
        <taxon>Bacteria</taxon>
        <taxon>Bacillati</taxon>
        <taxon>Bacillota</taxon>
        <taxon>Clostridia</taxon>
        <taxon>Halanaerobiales</taxon>
        <taxon>Halanaerobiaceae</taxon>
        <taxon>Halanaerobium</taxon>
    </lineage>
</organism>
<dbReference type="Proteomes" id="UP000185669">
    <property type="component" value="Unassembled WGS sequence"/>
</dbReference>
<dbReference type="STRING" id="56779.SAMN05421834_10590"/>
<proteinExistence type="predicted"/>
<evidence type="ECO:0000313" key="2">
    <source>
        <dbReference type="Proteomes" id="UP000185669"/>
    </source>
</evidence>
<dbReference type="EMBL" id="FTNC01000005">
    <property type="protein sequence ID" value="SIQ53302.1"/>
    <property type="molecule type" value="Genomic_DNA"/>
</dbReference>
<protein>
    <recommendedName>
        <fullName evidence="3">Phosphate-selective porin O and P</fullName>
    </recommendedName>
</protein>
<gene>
    <name evidence="1" type="ORF">SAMN05421834_10590</name>
</gene>
<reference evidence="2" key="1">
    <citation type="submission" date="2017-01" db="EMBL/GenBank/DDBJ databases">
        <authorList>
            <person name="Varghese N."/>
            <person name="Submissions S."/>
        </authorList>
    </citation>
    <scope>NUCLEOTIDE SEQUENCE [LARGE SCALE GENOMIC DNA]</scope>
    <source>
        <strain evidence="2">ATCC 700103</strain>
    </source>
</reference>
<dbReference type="OrthoDB" id="2111300at2"/>
<evidence type="ECO:0000313" key="1">
    <source>
        <dbReference type="EMBL" id="SIQ53302.1"/>
    </source>
</evidence>
<evidence type="ECO:0008006" key="3">
    <source>
        <dbReference type="Google" id="ProtNLM"/>
    </source>
</evidence>
<name>A0A1N6TIT7_9FIRM</name>
<accession>A0A1N6TIT7</accession>
<dbReference type="RefSeq" id="WP_076544278.1">
    <property type="nucleotide sequence ID" value="NZ_FTNC01000005.1"/>
</dbReference>
<keyword evidence="2" id="KW-1185">Reference proteome</keyword>